<dbReference type="Proteomes" id="UP000024635">
    <property type="component" value="Unassembled WGS sequence"/>
</dbReference>
<dbReference type="EMBL" id="JARK01001557">
    <property type="protein sequence ID" value="EYB90366.1"/>
    <property type="molecule type" value="Genomic_DNA"/>
</dbReference>
<evidence type="ECO:0000256" key="2">
    <source>
        <dbReference type="SAM" id="SignalP"/>
    </source>
</evidence>
<accession>A0A016SJ64</accession>
<evidence type="ECO:0000313" key="3">
    <source>
        <dbReference type="EMBL" id="EYB90366.1"/>
    </source>
</evidence>
<organism evidence="3 4">
    <name type="scientific">Ancylostoma ceylanicum</name>
    <dbReference type="NCBI Taxonomy" id="53326"/>
    <lineage>
        <taxon>Eukaryota</taxon>
        <taxon>Metazoa</taxon>
        <taxon>Ecdysozoa</taxon>
        <taxon>Nematoda</taxon>
        <taxon>Chromadorea</taxon>
        <taxon>Rhabditida</taxon>
        <taxon>Rhabditina</taxon>
        <taxon>Rhabditomorpha</taxon>
        <taxon>Strongyloidea</taxon>
        <taxon>Ancylostomatidae</taxon>
        <taxon>Ancylostomatinae</taxon>
        <taxon>Ancylostoma</taxon>
    </lineage>
</organism>
<dbReference type="AlphaFoldDB" id="A0A016SJ64"/>
<feature type="region of interest" description="Disordered" evidence="1">
    <location>
        <begin position="22"/>
        <end position="50"/>
    </location>
</feature>
<feature type="signal peptide" evidence="2">
    <location>
        <begin position="1"/>
        <end position="24"/>
    </location>
</feature>
<reference evidence="4" key="1">
    <citation type="journal article" date="2015" name="Nat. Genet.">
        <title>The genome and transcriptome of the zoonotic hookworm Ancylostoma ceylanicum identify infection-specific gene families.</title>
        <authorList>
            <person name="Schwarz E.M."/>
            <person name="Hu Y."/>
            <person name="Antoshechkin I."/>
            <person name="Miller M.M."/>
            <person name="Sternberg P.W."/>
            <person name="Aroian R.V."/>
        </authorList>
    </citation>
    <scope>NUCLEOTIDE SEQUENCE</scope>
    <source>
        <strain evidence="4">HY135</strain>
    </source>
</reference>
<keyword evidence="4" id="KW-1185">Reference proteome</keyword>
<feature type="chain" id="PRO_5001489534" evidence="2">
    <location>
        <begin position="25"/>
        <end position="93"/>
    </location>
</feature>
<comment type="caution">
    <text evidence="3">The sequence shown here is derived from an EMBL/GenBank/DDBJ whole genome shotgun (WGS) entry which is preliminary data.</text>
</comment>
<evidence type="ECO:0000313" key="4">
    <source>
        <dbReference type="Proteomes" id="UP000024635"/>
    </source>
</evidence>
<evidence type="ECO:0000256" key="1">
    <source>
        <dbReference type="SAM" id="MobiDB-lite"/>
    </source>
</evidence>
<name>A0A016SJ64_9BILA</name>
<protein>
    <submittedName>
        <fullName evidence="3">Uncharacterized protein</fullName>
    </submittedName>
</protein>
<sequence>MAYFSLFCPFLECFLVLQLPSATGRSGREEKSEKGLWKKNEDDNGEKRIEHEKKIDEMRIDEVKKKEKKKKMNNGPTLCFEFVSSSTLSINQR</sequence>
<feature type="compositionally biased region" description="Basic and acidic residues" evidence="1">
    <location>
        <begin position="26"/>
        <end position="50"/>
    </location>
</feature>
<keyword evidence="2" id="KW-0732">Signal</keyword>
<proteinExistence type="predicted"/>
<gene>
    <name evidence="3" type="primary">Acey_s0221.g2575</name>
    <name evidence="3" type="ORF">Y032_0221g2575</name>
</gene>